<evidence type="ECO:0000259" key="7">
    <source>
        <dbReference type="PROSITE" id="PS50206"/>
    </source>
</evidence>
<dbReference type="InterPro" id="IPR036873">
    <property type="entry name" value="Rhodanese-like_dom_sf"/>
</dbReference>
<keyword evidence="4" id="KW-0274">FAD</keyword>
<evidence type="ECO:0000256" key="1">
    <source>
        <dbReference type="ARBA" id="ARBA00001974"/>
    </source>
</evidence>
<dbReference type="GO" id="GO:0016491">
    <property type="term" value="F:oxidoreductase activity"/>
    <property type="evidence" value="ECO:0007669"/>
    <property type="project" value="UniProtKB-KW"/>
</dbReference>
<dbReference type="PROSITE" id="PS50206">
    <property type="entry name" value="RHODANESE_3"/>
    <property type="match status" value="1"/>
</dbReference>
<dbReference type="PRINTS" id="PR00368">
    <property type="entry name" value="FADPNR"/>
</dbReference>
<comment type="similarity">
    <text evidence="2">Belongs to the class-III pyridine nucleotide-disulfide oxidoreductase family.</text>
</comment>
<evidence type="ECO:0000313" key="8">
    <source>
        <dbReference type="EMBL" id="TKJ40790.1"/>
    </source>
</evidence>
<organism evidence="8 9">
    <name type="scientific">candidate division LCP-89 bacterium B3_LCP</name>
    <dbReference type="NCBI Taxonomy" id="2012998"/>
    <lineage>
        <taxon>Bacteria</taxon>
        <taxon>Pseudomonadati</taxon>
        <taxon>Bacteria division LCP-89</taxon>
    </lineage>
</organism>
<dbReference type="SUPFAM" id="SSF52821">
    <property type="entry name" value="Rhodanese/Cell cycle control phosphatase"/>
    <property type="match status" value="1"/>
</dbReference>
<dbReference type="InterPro" id="IPR004099">
    <property type="entry name" value="Pyr_nucl-diS_OxRdtase_dimer"/>
</dbReference>
<dbReference type="InterPro" id="IPR023753">
    <property type="entry name" value="FAD/NAD-binding_dom"/>
</dbReference>
<evidence type="ECO:0000256" key="2">
    <source>
        <dbReference type="ARBA" id="ARBA00009130"/>
    </source>
</evidence>
<dbReference type="Proteomes" id="UP000319619">
    <property type="component" value="Unassembled WGS sequence"/>
</dbReference>
<keyword evidence="6" id="KW-0676">Redox-active center</keyword>
<feature type="domain" description="Rhodanese" evidence="7">
    <location>
        <begin position="472"/>
        <end position="557"/>
    </location>
</feature>
<dbReference type="CDD" id="cd00158">
    <property type="entry name" value="RHOD"/>
    <property type="match status" value="1"/>
</dbReference>
<dbReference type="Pfam" id="PF02852">
    <property type="entry name" value="Pyr_redox_dim"/>
    <property type="match status" value="1"/>
</dbReference>
<dbReference type="SUPFAM" id="SSF51905">
    <property type="entry name" value="FAD/NAD(P)-binding domain"/>
    <property type="match status" value="1"/>
</dbReference>
<dbReference type="InterPro" id="IPR050260">
    <property type="entry name" value="FAD-bd_OxRdtase"/>
</dbReference>
<dbReference type="InterPro" id="IPR036188">
    <property type="entry name" value="FAD/NAD-bd_sf"/>
</dbReference>
<dbReference type="SUPFAM" id="SSF55424">
    <property type="entry name" value="FAD/NAD-linked reductases, dimerisation (C-terminal) domain"/>
    <property type="match status" value="1"/>
</dbReference>
<dbReference type="AlphaFoldDB" id="A0A532V0Q1"/>
<evidence type="ECO:0000313" key="9">
    <source>
        <dbReference type="Proteomes" id="UP000319619"/>
    </source>
</evidence>
<gene>
    <name evidence="8" type="ORF">CEE37_07445</name>
</gene>
<comment type="caution">
    <text evidence="8">The sequence shown here is derived from an EMBL/GenBank/DDBJ whole genome shotgun (WGS) entry which is preliminary data.</text>
</comment>
<comment type="cofactor">
    <cofactor evidence="1">
        <name>FAD</name>
        <dbReference type="ChEBI" id="CHEBI:57692"/>
    </cofactor>
</comment>
<sequence>MKILVIGASAAGLKAACRVRRLLPKAEVTVLEEGQYISYAACGFPYFLSADIDDFRQLLTTAYDVEKTPEYFKSVKDVTVLTGIRVDVINPERKTVKATELRNDKKADYSYDILVLATGAHPVKPVISGIDLPGVFTFTRPEDVIELRQAANRGELEKVAIIGAGFVGCELCESFRALWGLETVLFEIEPSVLPGMLDPEISAIIETELKRQDVELFLNTDVTGIESSVDKLRIDTDSGLSIEGFDRVIIAAGVTPRVELAKNAGIEIGTAGGIVVDLMMRTGAPDVFAVGDCVEVVDAVTKQQRHLPLGSLANRMGRVAANTIAEREDRFGPVCGTLCLKVFDINVAATGITAETASEAGLKVGESWGVFTDRSHYYPEHDLVSAKMVFDLKSLQLLGVQAAGKGETVKLVNSASQMIKSAMTLKEIREFEHAYAPPYDNALNPLHFLSYAGIASVEEGITAVSPRTIEDSAGDFTLIDVREEYEIKESPLQFPYTSLLSIPLTSLRKRIEEVPRGEPLAIICQRGTRSSEAVRILHENGFDDVRYMGGGVGFLQS</sequence>
<dbReference type="InterPro" id="IPR001763">
    <property type="entry name" value="Rhodanese-like_dom"/>
</dbReference>
<dbReference type="EMBL" id="NJBN01000004">
    <property type="protein sequence ID" value="TKJ40790.1"/>
    <property type="molecule type" value="Genomic_DNA"/>
</dbReference>
<name>A0A532V0Q1_UNCL8</name>
<keyword evidence="3" id="KW-0285">Flavoprotein</keyword>
<dbReference type="Pfam" id="PF07992">
    <property type="entry name" value="Pyr_redox_2"/>
    <property type="match status" value="1"/>
</dbReference>
<proteinExistence type="inferred from homology"/>
<dbReference type="Pfam" id="PF00581">
    <property type="entry name" value="Rhodanese"/>
    <property type="match status" value="1"/>
</dbReference>
<protein>
    <recommendedName>
        <fullName evidence="7">Rhodanese domain-containing protein</fullName>
    </recommendedName>
</protein>
<reference evidence="8 9" key="1">
    <citation type="submission" date="2017-06" db="EMBL/GenBank/DDBJ databases">
        <title>Novel microbial phyla capable of carbon fixation and sulfur reduction in deep-sea sediments.</title>
        <authorList>
            <person name="Huang J."/>
            <person name="Baker B."/>
            <person name="Wang Y."/>
        </authorList>
    </citation>
    <scope>NUCLEOTIDE SEQUENCE [LARGE SCALE GENOMIC DNA]</scope>
    <source>
        <strain evidence="8">B3_LCP</strain>
    </source>
</reference>
<accession>A0A532V0Q1</accession>
<evidence type="ECO:0000256" key="3">
    <source>
        <dbReference type="ARBA" id="ARBA00022630"/>
    </source>
</evidence>
<dbReference type="PANTHER" id="PTHR43429">
    <property type="entry name" value="PYRIDINE NUCLEOTIDE-DISULFIDE OXIDOREDUCTASE DOMAIN-CONTAINING"/>
    <property type="match status" value="1"/>
</dbReference>
<dbReference type="Gene3D" id="3.50.50.60">
    <property type="entry name" value="FAD/NAD(P)-binding domain"/>
    <property type="match status" value="2"/>
</dbReference>
<dbReference type="PRINTS" id="PR00411">
    <property type="entry name" value="PNDRDTASEI"/>
</dbReference>
<evidence type="ECO:0000256" key="4">
    <source>
        <dbReference type="ARBA" id="ARBA00022827"/>
    </source>
</evidence>
<dbReference type="PANTHER" id="PTHR43429:SF1">
    <property type="entry name" value="NAD(P)H SULFUR OXIDOREDUCTASE (COA-DEPENDENT)"/>
    <property type="match status" value="1"/>
</dbReference>
<dbReference type="Gene3D" id="3.40.250.10">
    <property type="entry name" value="Rhodanese-like domain"/>
    <property type="match status" value="1"/>
</dbReference>
<dbReference type="InterPro" id="IPR016156">
    <property type="entry name" value="FAD/NAD-linked_Rdtase_dimer_sf"/>
</dbReference>
<evidence type="ECO:0000256" key="6">
    <source>
        <dbReference type="ARBA" id="ARBA00023284"/>
    </source>
</evidence>
<evidence type="ECO:0000256" key="5">
    <source>
        <dbReference type="ARBA" id="ARBA00023002"/>
    </source>
</evidence>
<keyword evidence="5" id="KW-0560">Oxidoreductase</keyword>